<organism evidence="1 2">
    <name type="scientific">Brassica napus</name>
    <name type="common">Rape</name>
    <dbReference type="NCBI Taxonomy" id="3708"/>
    <lineage>
        <taxon>Eukaryota</taxon>
        <taxon>Viridiplantae</taxon>
        <taxon>Streptophyta</taxon>
        <taxon>Embryophyta</taxon>
        <taxon>Tracheophyta</taxon>
        <taxon>Spermatophyta</taxon>
        <taxon>Magnoliopsida</taxon>
        <taxon>eudicotyledons</taxon>
        <taxon>Gunneridae</taxon>
        <taxon>Pentapetalae</taxon>
        <taxon>rosids</taxon>
        <taxon>malvids</taxon>
        <taxon>Brassicales</taxon>
        <taxon>Brassicaceae</taxon>
        <taxon>Brassiceae</taxon>
        <taxon>Brassica</taxon>
    </lineage>
</organism>
<name>A0ABQ8BWL7_BRANA</name>
<protein>
    <submittedName>
        <fullName evidence="1">Uncharacterized protein</fullName>
    </submittedName>
</protein>
<evidence type="ECO:0000313" key="1">
    <source>
        <dbReference type="EMBL" id="KAH0909207.1"/>
    </source>
</evidence>
<keyword evidence="2" id="KW-1185">Reference proteome</keyword>
<proteinExistence type="predicted"/>
<evidence type="ECO:0000313" key="2">
    <source>
        <dbReference type="Proteomes" id="UP000824890"/>
    </source>
</evidence>
<comment type="caution">
    <text evidence="1">The sequence shown here is derived from an EMBL/GenBank/DDBJ whole genome shotgun (WGS) entry which is preliminary data.</text>
</comment>
<reference evidence="1 2" key="1">
    <citation type="submission" date="2021-05" db="EMBL/GenBank/DDBJ databases">
        <title>Genome Assembly of Synthetic Allotetraploid Brassica napus Reveals Homoeologous Exchanges between Subgenomes.</title>
        <authorList>
            <person name="Davis J.T."/>
        </authorList>
    </citation>
    <scope>NUCLEOTIDE SEQUENCE [LARGE SCALE GENOMIC DNA]</scope>
    <source>
        <strain evidence="2">cv. Da-Ae</strain>
        <tissue evidence="1">Seedling</tissue>
    </source>
</reference>
<dbReference type="Proteomes" id="UP000824890">
    <property type="component" value="Unassembled WGS sequence"/>
</dbReference>
<gene>
    <name evidence="1" type="ORF">HID58_032528</name>
</gene>
<dbReference type="EMBL" id="JAGKQM010000009">
    <property type="protein sequence ID" value="KAH0909207.1"/>
    <property type="molecule type" value="Genomic_DNA"/>
</dbReference>
<sequence length="132" mass="14748">MVSNARSFERVFMHLCTSSKRPVHAVEKLTQNQAGLWLTGLLVKRLTDGKIETLYQKEGLSGYIITQTSLESCIVEFVEKLTQNQAGLWLTGLLVKRLTDGKIETLYQKEGLSGYIITQTSLESCIDDTCSS</sequence>
<accession>A0ABQ8BWL7</accession>